<protein>
    <recommendedName>
        <fullName evidence="3">Secreted protein</fullName>
    </recommendedName>
</protein>
<evidence type="ECO:0000313" key="2">
    <source>
        <dbReference type="Proteomes" id="UP001469553"/>
    </source>
</evidence>
<accession>A0ABV0XVC0</accession>
<reference evidence="1 2" key="1">
    <citation type="submission" date="2021-06" db="EMBL/GenBank/DDBJ databases">
        <authorList>
            <person name="Palmer J.M."/>
        </authorList>
    </citation>
    <scope>NUCLEOTIDE SEQUENCE [LARGE SCALE GENOMIC DNA]</scope>
    <source>
        <strain evidence="1 2">AS_MEX2019</strain>
        <tissue evidence="1">Muscle</tissue>
    </source>
</reference>
<dbReference type="EMBL" id="JAHRIP010013480">
    <property type="protein sequence ID" value="MEQ2285459.1"/>
    <property type="molecule type" value="Genomic_DNA"/>
</dbReference>
<name>A0ABV0XVC0_9TELE</name>
<dbReference type="Proteomes" id="UP001469553">
    <property type="component" value="Unassembled WGS sequence"/>
</dbReference>
<proteinExistence type="predicted"/>
<comment type="caution">
    <text evidence="1">The sequence shown here is derived from an EMBL/GenBank/DDBJ whole genome shotgun (WGS) entry which is preliminary data.</text>
</comment>
<sequence>MRVGMCDCDCVCLFFVSRWVLDCSLSLVPPSNVRPISSPPYYLPVVGVSACRCMPVCAGSLPVAASRGLDPWAQSGLCLGSDMSLGLGSLGPWLDLLRRRWLPGGSPGTLPCSFLGGLW</sequence>
<evidence type="ECO:0008006" key="3">
    <source>
        <dbReference type="Google" id="ProtNLM"/>
    </source>
</evidence>
<gene>
    <name evidence="1" type="ORF">AMECASPLE_032019</name>
</gene>
<evidence type="ECO:0000313" key="1">
    <source>
        <dbReference type="EMBL" id="MEQ2285459.1"/>
    </source>
</evidence>
<organism evidence="1 2">
    <name type="scientific">Ameca splendens</name>
    <dbReference type="NCBI Taxonomy" id="208324"/>
    <lineage>
        <taxon>Eukaryota</taxon>
        <taxon>Metazoa</taxon>
        <taxon>Chordata</taxon>
        <taxon>Craniata</taxon>
        <taxon>Vertebrata</taxon>
        <taxon>Euteleostomi</taxon>
        <taxon>Actinopterygii</taxon>
        <taxon>Neopterygii</taxon>
        <taxon>Teleostei</taxon>
        <taxon>Neoteleostei</taxon>
        <taxon>Acanthomorphata</taxon>
        <taxon>Ovalentaria</taxon>
        <taxon>Atherinomorphae</taxon>
        <taxon>Cyprinodontiformes</taxon>
        <taxon>Goodeidae</taxon>
        <taxon>Ameca</taxon>
    </lineage>
</organism>
<keyword evidence="2" id="KW-1185">Reference proteome</keyword>